<dbReference type="Pfam" id="PF13649">
    <property type="entry name" value="Methyltransf_25"/>
    <property type="match status" value="1"/>
</dbReference>
<dbReference type="InterPro" id="IPR029063">
    <property type="entry name" value="SAM-dependent_MTases_sf"/>
</dbReference>
<dbReference type="GO" id="GO:0032259">
    <property type="term" value="P:methylation"/>
    <property type="evidence" value="ECO:0007669"/>
    <property type="project" value="UniProtKB-KW"/>
</dbReference>
<protein>
    <submittedName>
        <fullName evidence="2">Class I SAM-dependent methyltransferase</fullName>
    </submittedName>
</protein>
<proteinExistence type="predicted"/>
<dbReference type="Proteomes" id="UP001163152">
    <property type="component" value="Chromosome"/>
</dbReference>
<dbReference type="KEGG" id="tsin:OXH18_03465"/>
<dbReference type="CDD" id="cd02440">
    <property type="entry name" value="AdoMet_MTases"/>
    <property type="match status" value="1"/>
</dbReference>
<reference evidence="2" key="1">
    <citation type="submission" date="2022-12" db="EMBL/GenBank/DDBJ databases">
        <title>Polyphasic identification of a Novel Hot-Spring Cyanobacterium Ocullathermofonsia sinensis gen nov. sp. nov. and Genomic Insights on its Adaptations to the Thermal Habitat.</title>
        <authorList>
            <person name="Daroch M."/>
            <person name="Tang J."/>
            <person name="Jiang Y."/>
        </authorList>
    </citation>
    <scope>NUCLEOTIDE SEQUENCE</scope>
    <source>
        <strain evidence="2">PKUAC-SCTA174</strain>
    </source>
</reference>
<evidence type="ECO:0000313" key="2">
    <source>
        <dbReference type="EMBL" id="WAL61073.1"/>
    </source>
</evidence>
<keyword evidence="2" id="KW-0808">Transferase</keyword>
<dbReference type="SUPFAM" id="SSF53335">
    <property type="entry name" value="S-adenosyl-L-methionine-dependent methyltransferases"/>
    <property type="match status" value="1"/>
</dbReference>
<dbReference type="GO" id="GO:0008168">
    <property type="term" value="F:methyltransferase activity"/>
    <property type="evidence" value="ECO:0007669"/>
    <property type="project" value="UniProtKB-KW"/>
</dbReference>
<dbReference type="AlphaFoldDB" id="A0A9E8ZGV5"/>
<dbReference type="EMBL" id="CP113797">
    <property type="protein sequence ID" value="WAL61073.1"/>
    <property type="molecule type" value="Genomic_DNA"/>
</dbReference>
<name>A0A9E8ZGV5_9CYAN</name>
<dbReference type="RefSeq" id="WP_268611028.1">
    <property type="nucleotide sequence ID" value="NZ_CP113797.1"/>
</dbReference>
<evidence type="ECO:0000313" key="3">
    <source>
        <dbReference type="Proteomes" id="UP001163152"/>
    </source>
</evidence>
<dbReference type="InterPro" id="IPR041698">
    <property type="entry name" value="Methyltransf_25"/>
</dbReference>
<keyword evidence="2" id="KW-0489">Methyltransferase</keyword>
<sequence length="229" mass="25634">MQRVFDHIRRVNLWQSQESVSGRGSELACTAALRAALPDLFQQLEVTSILDAPCGDFNWMQHVPRQGITYTGMDIVPELIEGNQQRYASPAVQFRVGDITQDPLPSVDLIISRDCLVHLSWQDACRALHQFQQSGSRYLLTTTYPGTSINRDAPTGSWKPLNLCQPPFNLANPLLLLPDPSDDTGANPDKSMGLWELPTLNLPAVPRWSSLEVLGISLVRRYIDPSWKL</sequence>
<accession>A0A9E8ZGV5</accession>
<gene>
    <name evidence="2" type="ORF">OXH18_03465</name>
</gene>
<feature type="domain" description="Methyltransferase" evidence="1">
    <location>
        <begin position="49"/>
        <end position="131"/>
    </location>
</feature>
<organism evidence="2 3">
    <name type="scientific">Thermocoleostomius sinensis A174</name>
    <dbReference type="NCBI Taxonomy" id="2016057"/>
    <lineage>
        <taxon>Bacteria</taxon>
        <taxon>Bacillati</taxon>
        <taxon>Cyanobacteriota</taxon>
        <taxon>Cyanophyceae</taxon>
        <taxon>Oculatellales</taxon>
        <taxon>Oculatellaceae</taxon>
        <taxon>Thermocoleostomius</taxon>
    </lineage>
</organism>
<dbReference type="Gene3D" id="3.40.50.150">
    <property type="entry name" value="Vaccinia Virus protein VP39"/>
    <property type="match status" value="1"/>
</dbReference>
<evidence type="ECO:0000259" key="1">
    <source>
        <dbReference type="Pfam" id="PF13649"/>
    </source>
</evidence>
<keyword evidence="3" id="KW-1185">Reference proteome</keyword>